<gene>
    <name evidence="1" type="ORF">C8E01_11496</name>
</gene>
<dbReference type="OrthoDB" id="853058at2"/>
<organism evidence="1 2">
    <name type="scientific">Pontibacter virosus</name>
    <dbReference type="NCBI Taxonomy" id="1765052"/>
    <lineage>
        <taxon>Bacteria</taxon>
        <taxon>Pseudomonadati</taxon>
        <taxon>Bacteroidota</taxon>
        <taxon>Cytophagia</taxon>
        <taxon>Cytophagales</taxon>
        <taxon>Hymenobacteraceae</taxon>
        <taxon>Pontibacter</taxon>
    </lineage>
</organism>
<name>A0A2U1AR67_9BACT</name>
<comment type="caution">
    <text evidence="1">The sequence shown here is derived from an EMBL/GenBank/DDBJ whole genome shotgun (WGS) entry which is preliminary data.</text>
</comment>
<evidence type="ECO:0000313" key="1">
    <source>
        <dbReference type="EMBL" id="PVY38929.1"/>
    </source>
</evidence>
<sequence>MEFDYDKFLVELQMQNLSKEEAAQVVYKEIRDAENQKAGFLDQATENPDFFTYIGSQVDSYITYLKVLHNKIAPQGHVAPDEQVYQPDMAVINRTLELVHYLEKVEQDKLGRNETATQQTNLNMTSADI</sequence>
<dbReference type="AlphaFoldDB" id="A0A2U1AR67"/>
<evidence type="ECO:0000313" key="2">
    <source>
        <dbReference type="Proteomes" id="UP000245466"/>
    </source>
</evidence>
<accession>A0A2U1AR67</accession>
<dbReference type="EMBL" id="QEKI01000014">
    <property type="protein sequence ID" value="PVY38929.1"/>
    <property type="molecule type" value="Genomic_DNA"/>
</dbReference>
<reference evidence="1 2" key="1">
    <citation type="submission" date="2018-04" db="EMBL/GenBank/DDBJ databases">
        <title>Genomic Encyclopedia of Type Strains, Phase IV (KMG-IV): sequencing the most valuable type-strain genomes for metagenomic binning, comparative biology and taxonomic classification.</title>
        <authorList>
            <person name="Goeker M."/>
        </authorList>
    </citation>
    <scope>NUCLEOTIDE SEQUENCE [LARGE SCALE GENOMIC DNA]</scope>
    <source>
        <strain evidence="1 2">DSM 100231</strain>
    </source>
</reference>
<keyword evidence="2" id="KW-1185">Reference proteome</keyword>
<dbReference type="RefSeq" id="WP_116544707.1">
    <property type="nucleotide sequence ID" value="NZ_QEKI01000014.1"/>
</dbReference>
<dbReference type="Proteomes" id="UP000245466">
    <property type="component" value="Unassembled WGS sequence"/>
</dbReference>
<proteinExistence type="predicted"/>
<protein>
    <submittedName>
        <fullName evidence="1">Uncharacterized protein</fullName>
    </submittedName>
</protein>